<keyword evidence="6" id="KW-0326">Glycosidase</keyword>
<dbReference type="GO" id="GO:0004564">
    <property type="term" value="F:beta-fructofuranosidase activity"/>
    <property type="evidence" value="ECO:0007669"/>
    <property type="project" value="UniProtKB-EC"/>
</dbReference>
<keyword evidence="4 7" id="KW-0378">Hydrolase</keyword>
<dbReference type="InterPro" id="IPR012341">
    <property type="entry name" value="6hp_glycosidase-like_sf"/>
</dbReference>
<dbReference type="GO" id="GO:0005975">
    <property type="term" value="P:carbohydrate metabolic process"/>
    <property type="evidence" value="ECO:0007669"/>
    <property type="project" value="InterPro"/>
</dbReference>
<organism evidence="7 8">
    <name type="scientific">Sulfurifustis variabilis</name>
    <dbReference type="NCBI Taxonomy" id="1675686"/>
    <lineage>
        <taxon>Bacteria</taxon>
        <taxon>Pseudomonadati</taxon>
        <taxon>Pseudomonadota</taxon>
        <taxon>Gammaproteobacteria</taxon>
        <taxon>Acidiferrobacterales</taxon>
        <taxon>Acidiferrobacteraceae</taxon>
        <taxon>Sulfurifustis</taxon>
    </lineage>
</organism>
<comment type="similarity">
    <text evidence="2">Belongs to the glycosyl hydrolase 100 family.</text>
</comment>
<proteinExistence type="inferred from homology"/>
<dbReference type="GO" id="GO:0033926">
    <property type="term" value="F:endo-alpha-N-acetylgalactosaminidase activity"/>
    <property type="evidence" value="ECO:0007669"/>
    <property type="project" value="InterPro"/>
</dbReference>
<dbReference type="EC" id="3.2.1.26" evidence="3"/>
<name>A0A1B4V1Y1_9GAMM</name>
<reference evidence="7 8" key="1">
    <citation type="submission" date="2015-08" db="EMBL/GenBank/DDBJ databases">
        <title>Complete genome sequence of Sulfurifustis variabilis.</title>
        <authorList>
            <person name="Miura A."/>
            <person name="Kojima H."/>
            <person name="Fukui M."/>
        </authorList>
    </citation>
    <scope>NUCLEOTIDE SEQUENCE [LARGE SCALE GENOMIC DNA]</scope>
    <source>
        <strain evidence="8">skN76</strain>
    </source>
</reference>
<sequence>MTGGSDSTLSRPSPAGSLVEECAREAEALLRRNLTPHGVLAATRSPRAEARRYTRIFARDAGICALAMALSEDAALVSGARASLLTLARHQADNGQIPKYVDPEGREPDFWYVGCIDATLWWLIAADFLARHAPEASLSRELASHVDRAVTWLHAQEHPRLFLLQQNEASDWADIMPRSGFVLYTNALWYRVKRLYDLPHADTTRHHANHLFHPFSRDLPEYRRLRLLTHYARQRARNRDLYLSFVNFSFFGDEGDVYGNLLAILFGLAEPAQAQAVLGALERSQVHEPWPVRVTCEPIRQGDPLWRDYMARHRQNFEHQYHNGGGWPYVGGFWVMALAALGREERARQQLVRLAEANRVNRWEFNEWFHGLSGEPCGMPGQSWNAATFLLAREAFAGRALFEI</sequence>
<evidence type="ECO:0000256" key="3">
    <source>
        <dbReference type="ARBA" id="ARBA00012758"/>
    </source>
</evidence>
<comment type="catalytic activity">
    <reaction evidence="1">
        <text>Hydrolysis of terminal non-reducing beta-D-fructofuranoside residues in beta-D-fructofuranosides.</text>
        <dbReference type="EC" id="3.2.1.26"/>
    </reaction>
</comment>
<dbReference type="SUPFAM" id="SSF48208">
    <property type="entry name" value="Six-hairpin glycosidases"/>
    <property type="match status" value="1"/>
</dbReference>
<dbReference type="InterPro" id="IPR008928">
    <property type="entry name" value="6-hairpin_glycosidase_sf"/>
</dbReference>
<dbReference type="EMBL" id="AP014936">
    <property type="protein sequence ID" value="BAU47506.1"/>
    <property type="molecule type" value="Genomic_DNA"/>
</dbReference>
<dbReference type="OrthoDB" id="9763537at2"/>
<evidence type="ECO:0000313" key="7">
    <source>
        <dbReference type="EMBL" id="BAU47506.1"/>
    </source>
</evidence>
<evidence type="ECO:0000256" key="4">
    <source>
        <dbReference type="ARBA" id="ARBA00022801"/>
    </source>
</evidence>
<accession>A0A1B4V1Y1</accession>
<gene>
    <name evidence="7" type="ORF">SVA_0927</name>
</gene>
<dbReference type="KEGG" id="sva:SVA_0927"/>
<dbReference type="Gene3D" id="1.50.10.10">
    <property type="match status" value="1"/>
</dbReference>
<keyword evidence="8" id="KW-1185">Reference proteome</keyword>
<evidence type="ECO:0000313" key="8">
    <source>
        <dbReference type="Proteomes" id="UP000218899"/>
    </source>
</evidence>
<dbReference type="Proteomes" id="UP000218899">
    <property type="component" value="Chromosome"/>
</dbReference>
<protein>
    <recommendedName>
        <fullName evidence="3">beta-fructofuranosidase</fullName>
        <ecNumber evidence="3">3.2.1.26</ecNumber>
    </recommendedName>
</protein>
<dbReference type="Pfam" id="PF12899">
    <property type="entry name" value="Glyco_hydro_100"/>
    <property type="match status" value="1"/>
</dbReference>
<evidence type="ECO:0000256" key="6">
    <source>
        <dbReference type="ARBA" id="ARBA00023295"/>
    </source>
</evidence>
<dbReference type="AlphaFoldDB" id="A0A1B4V1Y1"/>
<evidence type="ECO:0000256" key="1">
    <source>
        <dbReference type="ARBA" id="ARBA00000094"/>
    </source>
</evidence>
<dbReference type="InterPro" id="IPR024746">
    <property type="entry name" value="Glyco_hydro_100"/>
</dbReference>
<evidence type="ECO:0000256" key="5">
    <source>
        <dbReference type="ARBA" id="ARBA00023277"/>
    </source>
</evidence>
<keyword evidence="5" id="KW-0119">Carbohydrate metabolism</keyword>
<evidence type="ECO:0000256" key="2">
    <source>
        <dbReference type="ARBA" id="ARBA00007671"/>
    </source>
</evidence>